<protein>
    <submittedName>
        <fullName evidence="1">Uncharacterized protein</fullName>
    </submittedName>
</protein>
<sequence length="419" mass="46615">MADAYWRYSDSRQPPPSTVPSLVSKRPRSDYDIPSGHELPSYYSRDEDRGAIRVMRDTDSIGASYDRYLRSAQIQSYGGGQSARPMSGGMPGRSVDDPRIGGIGGLEPGVSAKDRALGLGGGRAEIPLPPDASSTLFVEGLPSDCTRREVAHIFRPFVGYKEVRLVSKESRHPGGDPLILCFVDFASPAHAATAMDALQGDFYFICSLLQLLGILVYVSLPINIVSTFATDMLRQQVVGGKVFTQLRVCIDLENKKSGERHLSWEDIRFFSCFCIRASCWSHGLAEAMNGSGKVISLCFCMCMLEREQPSEWPFPWEGSWLFSRSASRCFMVNLDIEYVMQPVAPRVIIVLRKIVKLDFAGYKFDEHDRDSVKLRLQFARYPGARSVCANWGNYDNERQYNSIAVSSIIPISDCVVPIG</sequence>
<name>A0ACC0Z1W5_9ROSI</name>
<dbReference type="EMBL" id="CM047738">
    <property type="protein sequence ID" value="KAJ0045287.1"/>
    <property type="molecule type" value="Genomic_DNA"/>
</dbReference>
<gene>
    <name evidence="1" type="ORF">Pint_05121</name>
</gene>
<evidence type="ECO:0000313" key="2">
    <source>
        <dbReference type="Proteomes" id="UP001163603"/>
    </source>
</evidence>
<evidence type="ECO:0000313" key="1">
    <source>
        <dbReference type="EMBL" id="KAJ0045287.1"/>
    </source>
</evidence>
<proteinExistence type="predicted"/>
<accession>A0ACC0Z1W5</accession>
<keyword evidence="2" id="KW-1185">Reference proteome</keyword>
<comment type="caution">
    <text evidence="1">The sequence shown here is derived from an EMBL/GenBank/DDBJ whole genome shotgun (WGS) entry which is preliminary data.</text>
</comment>
<reference evidence="2" key="1">
    <citation type="journal article" date="2023" name="G3 (Bethesda)">
        <title>Genome assembly and association tests identify interacting loci associated with vigor, precocity, and sex in interspecific pistachio rootstocks.</title>
        <authorList>
            <person name="Palmer W."/>
            <person name="Jacygrad E."/>
            <person name="Sagayaradj S."/>
            <person name="Cavanaugh K."/>
            <person name="Han R."/>
            <person name="Bertier L."/>
            <person name="Beede B."/>
            <person name="Kafkas S."/>
            <person name="Golino D."/>
            <person name="Preece J."/>
            <person name="Michelmore R."/>
        </authorList>
    </citation>
    <scope>NUCLEOTIDE SEQUENCE [LARGE SCALE GENOMIC DNA]</scope>
</reference>
<organism evidence="1 2">
    <name type="scientific">Pistacia integerrima</name>
    <dbReference type="NCBI Taxonomy" id="434235"/>
    <lineage>
        <taxon>Eukaryota</taxon>
        <taxon>Viridiplantae</taxon>
        <taxon>Streptophyta</taxon>
        <taxon>Embryophyta</taxon>
        <taxon>Tracheophyta</taxon>
        <taxon>Spermatophyta</taxon>
        <taxon>Magnoliopsida</taxon>
        <taxon>eudicotyledons</taxon>
        <taxon>Gunneridae</taxon>
        <taxon>Pentapetalae</taxon>
        <taxon>rosids</taxon>
        <taxon>malvids</taxon>
        <taxon>Sapindales</taxon>
        <taxon>Anacardiaceae</taxon>
        <taxon>Pistacia</taxon>
    </lineage>
</organism>
<dbReference type="Proteomes" id="UP001163603">
    <property type="component" value="Chromosome 3"/>
</dbReference>